<reference evidence="1" key="1">
    <citation type="submission" date="2021-03" db="EMBL/GenBank/DDBJ databases">
        <title>Evolutionary priming and transition to the ectomycorrhizal habit in an iconic lineage of mushroom-forming fungi: is preadaptation a requirement?</title>
        <authorList>
            <consortium name="DOE Joint Genome Institute"/>
            <person name="Looney B.P."/>
            <person name="Miyauchi S."/>
            <person name="Morin E."/>
            <person name="Drula E."/>
            <person name="Courty P.E."/>
            <person name="Chicoki N."/>
            <person name="Fauchery L."/>
            <person name="Kohler A."/>
            <person name="Kuo A."/>
            <person name="LaButti K."/>
            <person name="Pangilinan J."/>
            <person name="Lipzen A."/>
            <person name="Riley R."/>
            <person name="Andreopoulos W."/>
            <person name="He G."/>
            <person name="Johnson J."/>
            <person name="Barry K.W."/>
            <person name="Grigoriev I.V."/>
            <person name="Nagy L."/>
            <person name="Hibbett D."/>
            <person name="Henrissat B."/>
            <person name="Matheny P.B."/>
            <person name="Labbe J."/>
            <person name="Martin A.F."/>
        </authorList>
    </citation>
    <scope>NUCLEOTIDE SEQUENCE</scope>
    <source>
        <strain evidence="1">BPL698</strain>
    </source>
</reference>
<comment type="caution">
    <text evidence="1">The sequence shown here is derived from an EMBL/GenBank/DDBJ whole genome shotgun (WGS) entry which is preliminary data.</text>
</comment>
<evidence type="ECO:0000313" key="2">
    <source>
        <dbReference type="Proteomes" id="UP001207468"/>
    </source>
</evidence>
<keyword evidence="2" id="KW-1185">Reference proteome</keyword>
<accession>A0ACC0TUM5</accession>
<evidence type="ECO:0000313" key="1">
    <source>
        <dbReference type="EMBL" id="KAI9449117.1"/>
    </source>
</evidence>
<name>A0ACC0TUM5_9AGAM</name>
<dbReference type="Proteomes" id="UP001207468">
    <property type="component" value="Unassembled WGS sequence"/>
</dbReference>
<gene>
    <name evidence="1" type="ORF">F5148DRAFT_1248569</name>
</gene>
<dbReference type="EMBL" id="JAGFNK010000527">
    <property type="protein sequence ID" value="KAI9449117.1"/>
    <property type="molecule type" value="Genomic_DNA"/>
</dbReference>
<sequence length="392" mass="42346">MPSSIKRRHTPSPSQSSSPSRTPKALRMSTPVRLPLVCSLPPTCHPPNHSTPLSDSHALEAHYATHHAHVCSSKGCGCVFPDARLLELHLTECHDPLSEIRRERGEKIFACHLSSCTRMFASPKARRLHLINSHAYPKEYFFAVTNKGIGGLLRRWGDGASLLRGSWHPRETEGNTEGDSPSPSRLSSSCRHSDMVGEGGATIAVGGESSMTLFTFDPAVSKQDMTPESMSEGAANWDDNSDKEVNALTHDVSALGLVPSPVHNDQVPRGRLDLPTRPAARHIDNIPPPNHHAAANNKDEDHDVDRELELESNSMEQDAIVISEKSRPVRGRRGRGRASGDGRGGGGGSRGMGRSRGFIPPPPRGGFLLRGAGRGFPRGLIGASMRARGRGM</sequence>
<proteinExistence type="predicted"/>
<organism evidence="1 2">
    <name type="scientific">Russula earlei</name>
    <dbReference type="NCBI Taxonomy" id="71964"/>
    <lineage>
        <taxon>Eukaryota</taxon>
        <taxon>Fungi</taxon>
        <taxon>Dikarya</taxon>
        <taxon>Basidiomycota</taxon>
        <taxon>Agaricomycotina</taxon>
        <taxon>Agaricomycetes</taxon>
        <taxon>Russulales</taxon>
        <taxon>Russulaceae</taxon>
        <taxon>Russula</taxon>
    </lineage>
</organism>
<protein>
    <submittedName>
        <fullName evidence="1">Uncharacterized protein</fullName>
    </submittedName>
</protein>